<evidence type="ECO:0000313" key="2">
    <source>
        <dbReference type="Proteomes" id="UP001168380"/>
    </source>
</evidence>
<sequence length="171" mass="19838">MISKIFKKDKPRVYLDKMLVASRDEFEKTDEWGIFKSEDLEDGVREKLDGIFCLPPISTRQDSKKSDLALELVVLKVRGGEFEGVDFGLLGFAPIFWRPKIELAARLYYLDSGKTHSTYKAKEIMRWGEYFSGVFSLRGFFRYKPIFGPKNLEPILYKACEKLLFKMVNGI</sequence>
<protein>
    <submittedName>
        <fullName evidence="1">Uncharacterized protein</fullName>
    </submittedName>
</protein>
<organism evidence="1 2">
    <name type="scientific">Gilvimarinus algae</name>
    <dbReference type="NCBI Taxonomy" id="3058037"/>
    <lineage>
        <taxon>Bacteria</taxon>
        <taxon>Pseudomonadati</taxon>
        <taxon>Pseudomonadota</taxon>
        <taxon>Gammaproteobacteria</taxon>
        <taxon>Cellvibrionales</taxon>
        <taxon>Cellvibrionaceae</taxon>
        <taxon>Gilvimarinus</taxon>
    </lineage>
</organism>
<name>A0ABT8TAR2_9GAMM</name>
<reference evidence="1" key="1">
    <citation type="submission" date="2023-07" db="EMBL/GenBank/DDBJ databases">
        <title>Gilvimarinus algae sp. nov., isolated from the surface of Kelp.</title>
        <authorList>
            <person name="Sun Y.Y."/>
            <person name="Gong Y."/>
            <person name="Du Z.J."/>
        </authorList>
    </citation>
    <scope>NUCLEOTIDE SEQUENCE</scope>
    <source>
        <strain evidence="1">SDUM040014</strain>
    </source>
</reference>
<dbReference type="RefSeq" id="WP_302711332.1">
    <property type="nucleotide sequence ID" value="NZ_JAULRT010000034.1"/>
</dbReference>
<accession>A0ABT8TAR2</accession>
<comment type="caution">
    <text evidence="1">The sequence shown here is derived from an EMBL/GenBank/DDBJ whole genome shotgun (WGS) entry which is preliminary data.</text>
</comment>
<gene>
    <name evidence="1" type="ORF">QWI16_03395</name>
</gene>
<proteinExistence type="predicted"/>
<dbReference type="EMBL" id="JAULRT010000034">
    <property type="protein sequence ID" value="MDO3381202.1"/>
    <property type="molecule type" value="Genomic_DNA"/>
</dbReference>
<dbReference type="Proteomes" id="UP001168380">
    <property type="component" value="Unassembled WGS sequence"/>
</dbReference>
<evidence type="ECO:0000313" key="1">
    <source>
        <dbReference type="EMBL" id="MDO3381202.1"/>
    </source>
</evidence>
<keyword evidence="2" id="KW-1185">Reference proteome</keyword>